<comment type="caution">
    <text evidence="2">The sequence shown here is derived from an EMBL/GenBank/DDBJ whole genome shotgun (WGS) entry which is preliminary data.</text>
</comment>
<evidence type="ECO:0000256" key="1">
    <source>
        <dbReference type="SAM" id="SignalP"/>
    </source>
</evidence>
<evidence type="ECO:0008006" key="4">
    <source>
        <dbReference type="Google" id="ProtNLM"/>
    </source>
</evidence>
<feature type="chain" id="PRO_5037915613" description="M56 family peptidase" evidence="1">
    <location>
        <begin position="21"/>
        <end position="79"/>
    </location>
</feature>
<evidence type="ECO:0000313" key="3">
    <source>
        <dbReference type="Proteomes" id="UP000657574"/>
    </source>
</evidence>
<name>A0A917UJX0_9ACTN</name>
<accession>A0A917UJX0</accession>
<reference evidence="2" key="1">
    <citation type="journal article" date="2014" name="Int. J. Syst. Evol. Microbiol.">
        <title>Complete genome sequence of Corynebacterium casei LMG S-19264T (=DSM 44701T), isolated from a smear-ripened cheese.</title>
        <authorList>
            <consortium name="US DOE Joint Genome Institute (JGI-PGF)"/>
            <person name="Walter F."/>
            <person name="Albersmeier A."/>
            <person name="Kalinowski J."/>
            <person name="Ruckert C."/>
        </authorList>
    </citation>
    <scope>NUCLEOTIDE SEQUENCE</scope>
    <source>
        <strain evidence="2">JCM 3086</strain>
    </source>
</reference>
<feature type="signal peptide" evidence="1">
    <location>
        <begin position="1"/>
        <end position="20"/>
    </location>
</feature>
<reference evidence="2" key="2">
    <citation type="submission" date="2020-09" db="EMBL/GenBank/DDBJ databases">
        <authorList>
            <person name="Sun Q."/>
            <person name="Ohkuma M."/>
        </authorList>
    </citation>
    <scope>NUCLEOTIDE SEQUENCE</scope>
    <source>
        <strain evidence="2">JCM 3086</strain>
    </source>
</reference>
<sequence length="79" mass="7823">MFWPVPVYLPLLLSAVPALAAPWAGRRLPPRAGAWATVCAAVVAAGTWATGPAVLAFTSVGQVPLVAAQGAVVGGCAEG</sequence>
<dbReference type="RefSeq" id="WP_189316847.1">
    <property type="nucleotide sequence ID" value="NZ_BMQA01000074.1"/>
</dbReference>
<dbReference type="EMBL" id="BMQA01000074">
    <property type="protein sequence ID" value="GGJ62897.1"/>
    <property type="molecule type" value="Genomic_DNA"/>
</dbReference>
<proteinExistence type="predicted"/>
<evidence type="ECO:0000313" key="2">
    <source>
        <dbReference type="EMBL" id="GGJ62897.1"/>
    </source>
</evidence>
<keyword evidence="3" id="KW-1185">Reference proteome</keyword>
<organism evidence="2 3">
    <name type="scientific">Streptomyces brasiliensis</name>
    <dbReference type="NCBI Taxonomy" id="1954"/>
    <lineage>
        <taxon>Bacteria</taxon>
        <taxon>Bacillati</taxon>
        <taxon>Actinomycetota</taxon>
        <taxon>Actinomycetes</taxon>
        <taxon>Kitasatosporales</taxon>
        <taxon>Streptomycetaceae</taxon>
        <taxon>Streptomyces</taxon>
    </lineage>
</organism>
<protein>
    <recommendedName>
        <fullName evidence="4">M56 family peptidase</fullName>
    </recommendedName>
</protein>
<gene>
    <name evidence="2" type="ORF">GCM10010121_086930</name>
</gene>
<dbReference type="AlphaFoldDB" id="A0A917UJX0"/>
<keyword evidence="1" id="KW-0732">Signal</keyword>
<dbReference type="Proteomes" id="UP000657574">
    <property type="component" value="Unassembled WGS sequence"/>
</dbReference>